<dbReference type="PANTHER" id="PTHR39401">
    <property type="entry name" value="SNOAL-LIKE DOMAIN-CONTAINING PROTEIN"/>
    <property type="match status" value="1"/>
</dbReference>
<keyword evidence="2" id="KW-1185">Reference proteome</keyword>
<evidence type="ECO:0000313" key="2">
    <source>
        <dbReference type="Proteomes" id="UP000758603"/>
    </source>
</evidence>
<evidence type="ECO:0000313" key="1">
    <source>
        <dbReference type="EMBL" id="KAH6643297.1"/>
    </source>
</evidence>
<dbReference type="Proteomes" id="UP000758603">
    <property type="component" value="Unassembled WGS sequence"/>
</dbReference>
<dbReference type="PANTHER" id="PTHR39401:SF1">
    <property type="entry name" value="SNOAL-LIKE DOMAIN-CONTAINING PROTEIN"/>
    <property type="match status" value="1"/>
</dbReference>
<dbReference type="RefSeq" id="XP_045951227.1">
    <property type="nucleotide sequence ID" value="XM_046095012.1"/>
</dbReference>
<sequence length="144" mass="16324">MSQYKAEYPSGVTVDDDIVLFLERFYEVSDTPGAHDAYVDQFTSDATFKLGSKTSQGRDEITTMRHGMWTAVAQRKHTVYKIFPFGSDSQEVMLYGSVEYELRAGDKATVEWGGRAVLEKSTEDGKYRMKFYQVYLDPAGATKK</sequence>
<dbReference type="GeneID" id="70123905"/>
<comment type="caution">
    <text evidence="1">The sequence shown here is derived from an EMBL/GenBank/DDBJ whole genome shotgun (WGS) entry which is preliminary data.</text>
</comment>
<dbReference type="EMBL" id="JAGPXC010000013">
    <property type="protein sequence ID" value="KAH6643297.1"/>
    <property type="molecule type" value="Genomic_DNA"/>
</dbReference>
<dbReference type="InterPro" id="IPR032710">
    <property type="entry name" value="NTF2-like_dom_sf"/>
</dbReference>
<organism evidence="1 2">
    <name type="scientific">Truncatella angustata</name>
    <dbReference type="NCBI Taxonomy" id="152316"/>
    <lineage>
        <taxon>Eukaryota</taxon>
        <taxon>Fungi</taxon>
        <taxon>Dikarya</taxon>
        <taxon>Ascomycota</taxon>
        <taxon>Pezizomycotina</taxon>
        <taxon>Sordariomycetes</taxon>
        <taxon>Xylariomycetidae</taxon>
        <taxon>Amphisphaeriales</taxon>
        <taxon>Sporocadaceae</taxon>
        <taxon>Truncatella</taxon>
    </lineage>
</organism>
<dbReference type="SUPFAM" id="SSF54427">
    <property type="entry name" value="NTF2-like"/>
    <property type="match status" value="1"/>
</dbReference>
<dbReference type="AlphaFoldDB" id="A0A9P8RI15"/>
<dbReference type="Gene3D" id="3.10.450.50">
    <property type="match status" value="1"/>
</dbReference>
<accession>A0A9P8RI15</accession>
<reference evidence="1" key="1">
    <citation type="journal article" date="2021" name="Nat. Commun.">
        <title>Genetic determinants of endophytism in the Arabidopsis root mycobiome.</title>
        <authorList>
            <person name="Mesny F."/>
            <person name="Miyauchi S."/>
            <person name="Thiergart T."/>
            <person name="Pickel B."/>
            <person name="Atanasova L."/>
            <person name="Karlsson M."/>
            <person name="Huettel B."/>
            <person name="Barry K.W."/>
            <person name="Haridas S."/>
            <person name="Chen C."/>
            <person name="Bauer D."/>
            <person name="Andreopoulos W."/>
            <person name="Pangilinan J."/>
            <person name="LaButti K."/>
            <person name="Riley R."/>
            <person name="Lipzen A."/>
            <person name="Clum A."/>
            <person name="Drula E."/>
            <person name="Henrissat B."/>
            <person name="Kohler A."/>
            <person name="Grigoriev I.V."/>
            <person name="Martin F.M."/>
            <person name="Hacquard S."/>
        </authorList>
    </citation>
    <scope>NUCLEOTIDE SEQUENCE</scope>
    <source>
        <strain evidence="1">MPI-SDFR-AT-0073</strain>
    </source>
</reference>
<gene>
    <name evidence="1" type="ORF">BKA67DRAFT_132206</name>
</gene>
<proteinExistence type="predicted"/>
<dbReference type="OrthoDB" id="3468019at2759"/>
<name>A0A9P8RI15_9PEZI</name>
<protein>
    <submittedName>
        <fullName evidence="1">Uncharacterized protein</fullName>
    </submittedName>
</protein>